<evidence type="ECO:0000259" key="5">
    <source>
        <dbReference type="Pfam" id="PF00689"/>
    </source>
</evidence>
<dbReference type="GO" id="GO:0046872">
    <property type="term" value="F:metal ion binding"/>
    <property type="evidence" value="ECO:0007669"/>
    <property type="project" value="UniProtKB-KW"/>
</dbReference>
<keyword evidence="2" id="KW-0479">Metal-binding</keyword>
<organism evidence="6 7">
    <name type="scientific">Chlamydomonas eustigma</name>
    <dbReference type="NCBI Taxonomy" id="1157962"/>
    <lineage>
        <taxon>Eukaryota</taxon>
        <taxon>Viridiplantae</taxon>
        <taxon>Chlorophyta</taxon>
        <taxon>core chlorophytes</taxon>
        <taxon>Chlorophyceae</taxon>
        <taxon>CS clade</taxon>
        <taxon>Chlamydomonadales</taxon>
        <taxon>Chlamydomonadaceae</taxon>
        <taxon>Chlamydomonas</taxon>
    </lineage>
</organism>
<feature type="transmembrane region" description="Helical" evidence="4">
    <location>
        <begin position="53"/>
        <end position="76"/>
    </location>
</feature>
<gene>
    <name evidence="6" type="ORF">CEUSTIGMA_g12131.t1</name>
</gene>
<accession>A0A250XP40</accession>
<evidence type="ECO:0000256" key="4">
    <source>
        <dbReference type="SAM" id="Phobius"/>
    </source>
</evidence>
<keyword evidence="7" id="KW-1185">Reference proteome</keyword>
<evidence type="ECO:0000256" key="1">
    <source>
        <dbReference type="ARBA" id="ARBA00004127"/>
    </source>
</evidence>
<proteinExistence type="predicted"/>
<dbReference type="Pfam" id="PF00689">
    <property type="entry name" value="Cation_ATPase_C"/>
    <property type="match status" value="1"/>
</dbReference>
<reference evidence="6 7" key="1">
    <citation type="submission" date="2017-08" db="EMBL/GenBank/DDBJ databases">
        <title>Acidophilic green algal genome provides insights into adaptation to an acidic environment.</title>
        <authorList>
            <person name="Hirooka S."/>
            <person name="Hirose Y."/>
            <person name="Kanesaki Y."/>
            <person name="Higuchi S."/>
            <person name="Fujiwara T."/>
            <person name="Onuma R."/>
            <person name="Era A."/>
            <person name="Ohbayashi R."/>
            <person name="Uzuka A."/>
            <person name="Nozaki H."/>
            <person name="Yoshikawa H."/>
            <person name="Miyagishima S.Y."/>
        </authorList>
    </citation>
    <scope>NUCLEOTIDE SEQUENCE [LARGE SCALE GENOMIC DNA]</scope>
    <source>
        <strain evidence="6 7">NIES-2499</strain>
    </source>
</reference>
<protein>
    <recommendedName>
        <fullName evidence="5">Cation-transporting P-type ATPase C-terminal domain-containing protein</fullName>
    </recommendedName>
</protein>
<feature type="domain" description="Cation-transporting P-type ATPase C-terminal" evidence="5">
    <location>
        <begin position="16"/>
        <end position="76"/>
    </location>
</feature>
<keyword evidence="4" id="KW-0472">Membrane</keyword>
<dbReference type="PANTHER" id="PTHR24093:SF369">
    <property type="entry name" value="CALCIUM-TRANSPORTING ATPASE"/>
    <property type="match status" value="1"/>
</dbReference>
<evidence type="ECO:0000313" key="7">
    <source>
        <dbReference type="Proteomes" id="UP000232323"/>
    </source>
</evidence>
<comment type="caution">
    <text evidence="6">The sequence shown here is derived from an EMBL/GenBank/DDBJ whole genome shotgun (WGS) entry which is preliminary data.</text>
</comment>
<dbReference type="Proteomes" id="UP000232323">
    <property type="component" value="Unassembled WGS sequence"/>
</dbReference>
<keyword evidence="3" id="KW-0460">Magnesium</keyword>
<evidence type="ECO:0000313" key="6">
    <source>
        <dbReference type="EMBL" id="GAX84709.1"/>
    </source>
</evidence>
<dbReference type="Gene3D" id="1.20.1110.10">
    <property type="entry name" value="Calcium-transporting ATPase, transmembrane domain"/>
    <property type="match status" value="1"/>
</dbReference>
<dbReference type="AlphaFoldDB" id="A0A250XP40"/>
<evidence type="ECO:0000256" key="3">
    <source>
        <dbReference type="ARBA" id="ARBA00022842"/>
    </source>
</evidence>
<name>A0A250XP40_9CHLO</name>
<dbReference type="OrthoDB" id="3352408at2759"/>
<dbReference type="EMBL" id="BEGY01000133">
    <property type="protein sequence ID" value="GAX84709.1"/>
    <property type="molecule type" value="Genomic_DNA"/>
</dbReference>
<comment type="subcellular location">
    <subcellularLocation>
        <location evidence="1">Endomembrane system</location>
        <topology evidence="1">Multi-pass membrane protein</topology>
    </subcellularLocation>
</comment>
<dbReference type="SUPFAM" id="SSF81665">
    <property type="entry name" value="Calcium ATPase, transmembrane domain M"/>
    <property type="match status" value="1"/>
</dbReference>
<dbReference type="GO" id="GO:0012505">
    <property type="term" value="C:endomembrane system"/>
    <property type="evidence" value="ECO:0007669"/>
    <property type="project" value="UniProtKB-SubCell"/>
</dbReference>
<dbReference type="GO" id="GO:0005388">
    <property type="term" value="F:P-type calcium transporter activity"/>
    <property type="evidence" value="ECO:0007669"/>
    <property type="project" value="TreeGrafter"/>
</dbReference>
<dbReference type="InterPro" id="IPR006068">
    <property type="entry name" value="ATPase_P-typ_cation-transptr_C"/>
</dbReference>
<evidence type="ECO:0000256" key="2">
    <source>
        <dbReference type="ARBA" id="ARBA00022723"/>
    </source>
</evidence>
<dbReference type="InterPro" id="IPR023298">
    <property type="entry name" value="ATPase_P-typ_TM_dom_sf"/>
</dbReference>
<keyword evidence="4" id="KW-1133">Transmembrane helix</keyword>
<dbReference type="GO" id="GO:0005886">
    <property type="term" value="C:plasma membrane"/>
    <property type="evidence" value="ECO:0007669"/>
    <property type="project" value="TreeGrafter"/>
</dbReference>
<keyword evidence="4" id="KW-0812">Transmembrane</keyword>
<dbReference type="STRING" id="1157962.A0A250XP40"/>
<sequence>MNNQLTNLQSSDWEPVISLLFNSFMWCQVFNEICSRRINDEYDFFSGLHKSPIFLAVLLITIGLQALIINFMDIFFTSEQIEDL</sequence>
<dbReference type="PANTHER" id="PTHR24093">
    <property type="entry name" value="CATION TRANSPORTING ATPASE"/>
    <property type="match status" value="1"/>
</dbReference>